<gene>
    <name evidence="1" type="ORF">CEXT_338261</name>
</gene>
<dbReference type="EMBL" id="BPLR01016999">
    <property type="protein sequence ID" value="GIY87963.1"/>
    <property type="molecule type" value="Genomic_DNA"/>
</dbReference>
<evidence type="ECO:0000313" key="1">
    <source>
        <dbReference type="EMBL" id="GIY87963.1"/>
    </source>
</evidence>
<reference evidence="1 2" key="1">
    <citation type="submission" date="2021-06" db="EMBL/GenBank/DDBJ databases">
        <title>Caerostris extrusa draft genome.</title>
        <authorList>
            <person name="Kono N."/>
            <person name="Arakawa K."/>
        </authorList>
    </citation>
    <scope>NUCLEOTIDE SEQUENCE [LARGE SCALE GENOMIC DNA]</scope>
</reference>
<proteinExistence type="predicted"/>
<evidence type="ECO:0008006" key="3">
    <source>
        <dbReference type="Google" id="ProtNLM"/>
    </source>
</evidence>
<protein>
    <recommendedName>
        <fullName evidence="3">Ycf15</fullName>
    </recommendedName>
</protein>
<evidence type="ECO:0000313" key="2">
    <source>
        <dbReference type="Proteomes" id="UP001054945"/>
    </source>
</evidence>
<sequence length="69" mass="7549">MRPNALRSSAQKRNCRFPKAVLLIRFRNRGFLRGEILSPTSSPQPGGPVCSSQCGVSLLPFSWSDPTSS</sequence>
<accession>A0AAV4X2G5</accession>
<name>A0AAV4X2G5_CAEEX</name>
<dbReference type="Proteomes" id="UP001054945">
    <property type="component" value="Unassembled WGS sequence"/>
</dbReference>
<dbReference type="AlphaFoldDB" id="A0AAV4X2G5"/>
<organism evidence="1 2">
    <name type="scientific">Caerostris extrusa</name>
    <name type="common">Bark spider</name>
    <name type="synonym">Caerostris bankana</name>
    <dbReference type="NCBI Taxonomy" id="172846"/>
    <lineage>
        <taxon>Eukaryota</taxon>
        <taxon>Metazoa</taxon>
        <taxon>Ecdysozoa</taxon>
        <taxon>Arthropoda</taxon>
        <taxon>Chelicerata</taxon>
        <taxon>Arachnida</taxon>
        <taxon>Araneae</taxon>
        <taxon>Araneomorphae</taxon>
        <taxon>Entelegynae</taxon>
        <taxon>Araneoidea</taxon>
        <taxon>Araneidae</taxon>
        <taxon>Caerostris</taxon>
    </lineage>
</organism>
<keyword evidence="2" id="KW-1185">Reference proteome</keyword>
<comment type="caution">
    <text evidence="1">The sequence shown here is derived from an EMBL/GenBank/DDBJ whole genome shotgun (WGS) entry which is preliminary data.</text>
</comment>